<evidence type="ECO:0000256" key="6">
    <source>
        <dbReference type="ARBA" id="ARBA00022763"/>
    </source>
</evidence>
<dbReference type="NCBIfam" id="NF003591">
    <property type="entry name" value="PRK05254.1-4"/>
    <property type="match status" value="1"/>
</dbReference>
<evidence type="ECO:0000256" key="3">
    <source>
        <dbReference type="ARBA" id="ARBA00008184"/>
    </source>
</evidence>
<keyword evidence="6 9" id="KW-0227">DNA damage</keyword>
<dbReference type="Gene3D" id="3.40.470.10">
    <property type="entry name" value="Uracil-DNA glycosylase-like domain"/>
    <property type="match status" value="1"/>
</dbReference>
<dbReference type="InterPro" id="IPR005122">
    <property type="entry name" value="Uracil-DNA_glycosylase-like"/>
</dbReference>
<evidence type="ECO:0000313" key="13">
    <source>
        <dbReference type="EMBL" id="URI09898.1"/>
    </source>
</evidence>
<keyword evidence="13" id="KW-0326">Glycosidase</keyword>
<evidence type="ECO:0000256" key="5">
    <source>
        <dbReference type="ARBA" id="ARBA00018429"/>
    </source>
</evidence>
<dbReference type="NCBIfam" id="TIGR00628">
    <property type="entry name" value="ung"/>
    <property type="match status" value="1"/>
</dbReference>
<keyword evidence="14" id="KW-1185">Reference proteome</keyword>
<sequence length="244" mass="26463">MTSNRLCRPLADLLCEVGGDWQPVIDAWRATDEARRLIAHVDARVTAGAPVYPANPLRMLQLTPLHSVRVVIVGQDPYHGPGQAQGLAFSVPAGVRLPPSLRNIFKELQRDLGLPMPASGDLTPWAQRGVLLTNTSLTVEDGQAGCHAGKGWESLTRALLTAVAQEPRPKVFMLWGNHAQAFGQPIAAAHPQHLVLTANHPSPLSAQRPPVPFIGCGHFRRAQEFLASQENLGSMDWTLQTTVL</sequence>
<comment type="subcellular location">
    <subcellularLocation>
        <location evidence="9">Cytoplasm</location>
    </subcellularLocation>
</comment>
<evidence type="ECO:0000256" key="9">
    <source>
        <dbReference type="HAMAP-Rule" id="MF_00148"/>
    </source>
</evidence>
<evidence type="ECO:0000256" key="2">
    <source>
        <dbReference type="ARBA" id="ARBA00002631"/>
    </source>
</evidence>
<evidence type="ECO:0000256" key="8">
    <source>
        <dbReference type="ARBA" id="ARBA00023204"/>
    </source>
</evidence>
<dbReference type="GO" id="GO:0004844">
    <property type="term" value="F:uracil DNA N-glycosylase activity"/>
    <property type="evidence" value="ECO:0007669"/>
    <property type="project" value="UniProtKB-EC"/>
</dbReference>
<dbReference type="SMART" id="SM00987">
    <property type="entry name" value="UreE_C"/>
    <property type="match status" value="1"/>
</dbReference>
<organism evidence="13 14">
    <name type="scientific">Aquincola tertiaricarbonis</name>
    <dbReference type="NCBI Taxonomy" id="391953"/>
    <lineage>
        <taxon>Bacteria</taxon>
        <taxon>Pseudomonadati</taxon>
        <taxon>Pseudomonadota</taxon>
        <taxon>Betaproteobacteria</taxon>
        <taxon>Burkholderiales</taxon>
        <taxon>Sphaerotilaceae</taxon>
        <taxon>Aquincola</taxon>
    </lineage>
</organism>
<dbReference type="SUPFAM" id="SSF52141">
    <property type="entry name" value="Uracil-DNA glycosylase-like"/>
    <property type="match status" value="1"/>
</dbReference>
<keyword evidence="9" id="KW-0963">Cytoplasm</keyword>
<reference evidence="13" key="1">
    <citation type="submission" date="2022-05" db="EMBL/GenBank/DDBJ databases">
        <title>An RpoN-dependent PEP-CTERM gene is involved in floc formation of an Aquincola tertiaricarbonis strain.</title>
        <authorList>
            <person name="Qiu D."/>
            <person name="Xia M."/>
        </authorList>
    </citation>
    <scope>NUCLEOTIDE SEQUENCE</scope>
    <source>
        <strain evidence="13">RN12</strain>
    </source>
</reference>
<comment type="catalytic activity">
    <reaction evidence="1 9 11">
        <text>Hydrolyzes single-stranded DNA or mismatched double-stranded DNA and polynucleotides, releasing free uracil.</text>
        <dbReference type="EC" id="3.2.2.27"/>
    </reaction>
</comment>
<proteinExistence type="inferred from homology"/>
<protein>
    <recommendedName>
        <fullName evidence="5 9">Uracil-DNA glycosylase</fullName>
        <shortName evidence="9">UDG</shortName>
        <ecNumber evidence="4 9">3.2.2.27</ecNumber>
    </recommendedName>
</protein>
<feature type="domain" description="Uracil-DNA glycosylase-like" evidence="12">
    <location>
        <begin position="61"/>
        <end position="226"/>
    </location>
</feature>
<dbReference type="Proteomes" id="UP001056201">
    <property type="component" value="Chromosome 2"/>
</dbReference>
<evidence type="ECO:0000256" key="11">
    <source>
        <dbReference type="RuleBase" id="RU003780"/>
    </source>
</evidence>
<evidence type="ECO:0000313" key="14">
    <source>
        <dbReference type="Proteomes" id="UP001056201"/>
    </source>
</evidence>
<gene>
    <name evidence="9" type="primary">ung</name>
    <name evidence="13" type="ORF">MW290_30640</name>
</gene>
<evidence type="ECO:0000259" key="12">
    <source>
        <dbReference type="SMART" id="SM00986"/>
    </source>
</evidence>
<dbReference type="NCBIfam" id="NF003588">
    <property type="entry name" value="PRK05254.1-1"/>
    <property type="match status" value="1"/>
</dbReference>
<dbReference type="PROSITE" id="PS00130">
    <property type="entry name" value="U_DNA_GLYCOSYLASE"/>
    <property type="match status" value="1"/>
</dbReference>
<dbReference type="InterPro" id="IPR018085">
    <property type="entry name" value="Ura-DNA_Glyclase_AS"/>
</dbReference>
<comment type="similarity">
    <text evidence="3 9 11">Belongs to the uracil-DNA glycosylase (UDG) superfamily. UNG family.</text>
</comment>
<comment type="function">
    <text evidence="2 9 11">Excises uracil residues from the DNA which can arise as a result of misincorporation of dUMP residues by DNA polymerase or due to deamination of cytosine.</text>
</comment>
<dbReference type="InterPro" id="IPR002043">
    <property type="entry name" value="UDG_fam1"/>
</dbReference>
<name>A0ABY4SA78_AQUTE</name>
<dbReference type="InterPro" id="IPR036895">
    <property type="entry name" value="Uracil-DNA_glycosylase-like_sf"/>
</dbReference>
<dbReference type="HAMAP" id="MF_00148">
    <property type="entry name" value="UDG"/>
    <property type="match status" value="1"/>
</dbReference>
<keyword evidence="7 9" id="KW-0378">Hydrolase</keyword>
<dbReference type="EC" id="3.2.2.27" evidence="4 9"/>
<evidence type="ECO:0000256" key="10">
    <source>
        <dbReference type="PROSITE-ProRule" id="PRU10072"/>
    </source>
</evidence>
<dbReference type="NCBIfam" id="NF003592">
    <property type="entry name" value="PRK05254.1-5"/>
    <property type="match status" value="1"/>
</dbReference>
<evidence type="ECO:0000256" key="7">
    <source>
        <dbReference type="ARBA" id="ARBA00022801"/>
    </source>
</evidence>
<dbReference type="RefSeq" id="WP_250198109.1">
    <property type="nucleotide sequence ID" value="NZ_CP097636.1"/>
</dbReference>
<dbReference type="EMBL" id="CP097636">
    <property type="protein sequence ID" value="URI09898.1"/>
    <property type="molecule type" value="Genomic_DNA"/>
</dbReference>
<dbReference type="Pfam" id="PF03167">
    <property type="entry name" value="UDG"/>
    <property type="match status" value="1"/>
</dbReference>
<dbReference type="PANTHER" id="PTHR11264">
    <property type="entry name" value="URACIL-DNA GLYCOSYLASE"/>
    <property type="match status" value="1"/>
</dbReference>
<evidence type="ECO:0000256" key="4">
    <source>
        <dbReference type="ARBA" id="ARBA00012030"/>
    </source>
</evidence>
<dbReference type="NCBIfam" id="NF003589">
    <property type="entry name" value="PRK05254.1-2"/>
    <property type="match status" value="1"/>
</dbReference>
<keyword evidence="8 9" id="KW-0234">DNA repair</keyword>
<feature type="active site" description="Proton acceptor" evidence="9 10">
    <location>
        <position position="76"/>
    </location>
</feature>
<accession>A0ABY4SA78</accession>
<dbReference type="PANTHER" id="PTHR11264:SF0">
    <property type="entry name" value="URACIL-DNA GLYCOSYLASE"/>
    <property type="match status" value="1"/>
</dbReference>
<dbReference type="SMART" id="SM00986">
    <property type="entry name" value="UDG"/>
    <property type="match status" value="1"/>
</dbReference>
<dbReference type="CDD" id="cd10027">
    <property type="entry name" value="UDG-F1-like"/>
    <property type="match status" value="1"/>
</dbReference>
<evidence type="ECO:0000256" key="1">
    <source>
        <dbReference type="ARBA" id="ARBA00001400"/>
    </source>
</evidence>